<feature type="transmembrane region" description="Helical" evidence="4">
    <location>
        <begin position="127"/>
        <end position="145"/>
    </location>
</feature>
<dbReference type="OrthoDB" id="9785181at2"/>
<evidence type="ECO:0000313" key="5">
    <source>
        <dbReference type="EMBL" id="RVU02415.1"/>
    </source>
</evidence>
<dbReference type="PANTHER" id="PTHR44943">
    <property type="entry name" value="CELLULOSE SYNTHASE OPERON PROTEIN C"/>
    <property type="match status" value="1"/>
</dbReference>
<feature type="repeat" description="TPR" evidence="3">
    <location>
        <begin position="274"/>
        <end position="307"/>
    </location>
</feature>
<protein>
    <submittedName>
        <fullName evidence="5">Tetratricopeptide repeat protein</fullName>
    </submittedName>
</protein>
<dbReference type="SMART" id="SM00028">
    <property type="entry name" value="TPR"/>
    <property type="match status" value="4"/>
</dbReference>
<gene>
    <name evidence="5" type="ORF">EOD41_00295</name>
</gene>
<dbReference type="PANTHER" id="PTHR44943:SF8">
    <property type="entry name" value="TPR REPEAT-CONTAINING PROTEIN MJ0263"/>
    <property type="match status" value="1"/>
</dbReference>
<dbReference type="Proteomes" id="UP000282759">
    <property type="component" value="Unassembled WGS sequence"/>
</dbReference>
<dbReference type="InterPro" id="IPR051685">
    <property type="entry name" value="Ycf3/AcsC/BcsC/TPR_MFPF"/>
</dbReference>
<comment type="caution">
    <text evidence="5">The sequence shown here is derived from an EMBL/GenBank/DDBJ whole genome shotgun (WGS) entry which is preliminary data.</text>
</comment>
<accession>A0A3S2V3H5</accession>
<dbReference type="RefSeq" id="WP_127702791.1">
    <property type="nucleotide sequence ID" value="NZ_SACK01000001.1"/>
</dbReference>
<keyword evidence="4" id="KW-0472">Membrane</keyword>
<feature type="repeat" description="TPR" evidence="3">
    <location>
        <begin position="342"/>
        <end position="375"/>
    </location>
</feature>
<organism evidence="5 6">
    <name type="scientific">Mucilaginibacter limnophilus</name>
    <dbReference type="NCBI Taxonomy" id="1932778"/>
    <lineage>
        <taxon>Bacteria</taxon>
        <taxon>Pseudomonadati</taxon>
        <taxon>Bacteroidota</taxon>
        <taxon>Sphingobacteriia</taxon>
        <taxon>Sphingobacteriales</taxon>
        <taxon>Sphingobacteriaceae</taxon>
        <taxon>Mucilaginibacter</taxon>
    </lineage>
</organism>
<dbReference type="Gene3D" id="1.25.40.10">
    <property type="entry name" value="Tetratricopeptide repeat domain"/>
    <property type="match status" value="2"/>
</dbReference>
<evidence type="ECO:0000256" key="4">
    <source>
        <dbReference type="SAM" id="Phobius"/>
    </source>
</evidence>
<evidence type="ECO:0000313" key="6">
    <source>
        <dbReference type="Proteomes" id="UP000282759"/>
    </source>
</evidence>
<name>A0A3S2V3H5_9SPHI</name>
<sequence length="384" mass="43850">MEILITILYVLILCILFFVAAPFIVLTHELGHAVAYFILTKPDTIDIYVGSYSDSNGPKIRIGKLTIYFKFSFPIMSNKGLCCSSKQETNYIKWIIILIAGSISSLLLACIIAWFVFNYDLHGLSKLFSLVLIGYSILAMITSLFQSSPTNNECEYYNDGENILLALKLKNKLSVLKEIPELIANNNYKDAIANIKIVLKSAPDYVEYHRLLVQVLLWDKEFNKAKNHLNVIASHFTLKPTDYATLGYVNSMLQNKQFAIENYELCLKYDPTNVICLNNVGLEYTETNRYKEAEKYLKFAIDIQPDFWSAYAILGYCKILQNQLDEGKALIEKSISMDTMYSYAYKALGLYYIKTGDTLEAKKQLDKAREIDNTINLDFPDSSY</sequence>
<keyword evidence="4" id="KW-1133">Transmembrane helix</keyword>
<keyword evidence="6" id="KW-1185">Reference proteome</keyword>
<proteinExistence type="predicted"/>
<evidence type="ECO:0000256" key="3">
    <source>
        <dbReference type="PROSITE-ProRule" id="PRU00339"/>
    </source>
</evidence>
<dbReference type="EMBL" id="SACK01000001">
    <property type="protein sequence ID" value="RVU02415.1"/>
    <property type="molecule type" value="Genomic_DNA"/>
</dbReference>
<evidence type="ECO:0000256" key="2">
    <source>
        <dbReference type="ARBA" id="ARBA00022803"/>
    </source>
</evidence>
<dbReference type="InterPro" id="IPR011990">
    <property type="entry name" value="TPR-like_helical_dom_sf"/>
</dbReference>
<keyword evidence="4" id="KW-0812">Transmembrane</keyword>
<dbReference type="Pfam" id="PF13181">
    <property type="entry name" value="TPR_8"/>
    <property type="match status" value="2"/>
</dbReference>
<dbReference type="SUPFAM" id="SSF48452">
    <property type="entry name" value="TPR-like"/>
    <property type="match status" value="1"/>
</dbReference>
<dbReference type="InterPro" id="IPR019734">
    <property type="entry name" value="TPR_rpt"/>
</dbReference>
<dbReference type="AlphaFoldDB" id="A0A3S2V3H5"/>
<feature type="transmembrane region" description="Helical" evidence="4">
    <location>
        <begin position="7"/>
        <end position="26"/>
    </location>
</feature>
<evidence type="ECO:0000256" key="1">
    <source>
        <dbReference type="ARBA" id="ARBA00022737"/>
    </source>
</evidence>
<keyword evidence="2 3" id="KW-0802">TPR repeat</keyword>
<dbReference type="PROSITE" id="PS50005">
    <property type="entry name" value="TPR"/>
    <property type="match status" value="2"/>
</dbReference>
<feature type="transmembrane region" description="Helical" evidence="4">
    <location>
        <begin position="94"/>
        <end position="115"/>
    </location>
</feature>
<keyword evidence="1" id="KW-0677">Repeat</keyword>
<reference evidence="5 6" key="1">
    <citation type="submission" date="2019-01" db="EMBL/GenBank/DDBJ databases">
        <authorList>
            <person name="Chen W.-M."/>
        </authorList>
    </citation>
    <scope>NUCLEOTIDE SEQUENCE [LARGE SCALE GENOMIC DNA]</scope>
    <source>
        <strain evidence="5 6">YBJ-36</strain>
    </source>
</reference>